<dbReference type="OrthoDB" id="3197423at2"/>
<dbReference type="AlphaFoldDB" id="A0A1H6IK31"/>
<evidence type="ECO:0000259" key="4">
    <source>
        <dbReference type="PROSITE" id="PS50043"/>
    </source>
</evidence>
<dbReference type="EMBL" id="LT629971">
    <property type="protein sequence ID" value="SEH49326.1"/>
    <property type="molecule type" value="Genomic_DNA"/>
</dbReference>
<dbReference type="CDD" id="cd06170">
    <property type="entry name" value="LuxR_C_like"/>
    <property type="match status" value="1"/>
</dbReference>
<dbReference type="InterPro" id="IPR000792">
    <property type="entry name" value="Tscrpt_reg_LuxR_C"/>
</dbReference>
<keyword evidence="1" id="KW-0805">Transcription regulation</keyword>
<evidence type="ECO:0000256" key="3">
    <source>
        <dbReference type="ARBA" id="ARBA00023163"/>
    </source>
</evidence>
<dbReference type="Pfam" id="PF00196">
    <property type="entry name" value="GerE"/>
    <property type="match status" value="1"/>
</dbReference>
<dbReference type="PROSITE" id="PS50043">
    <property type="entry name" value="HTH_LUXR_2"/>
    <property type="match status" value="1"/>
</dbReference>
<sequence>MIRQWPLVGRSEELQVIAEATRAQGDHARGIVLSGSAGVGKTRLAREAVEACAARMSRRHWIIGTASARSVPLGAFAGVASDFGPDPLRRVREVIDGLIGGARRGEVVVGIDDAHLLDDLSAFTVHQLVTRRLATVILTIRSGETPPDAITAIWKDLRLQRLELQPLSLTETARLLEHVLDGPVHSFSAQRLWQYTQGNALYLRHLLDSELDTGRLARRSGMWLWEGRGELSPTLAELVEARIAQAAPAVRDVLDALAVAEPLDSDVLAAVSDPDALAEAEALGLVTVDGTVRPPSVRVAHPMLGEVRRTGSLRMRRLRGRIAGELAKKSETDPRHLVRRAVLTVDSDLPPDPALLNAATWAAMQLLDLRLAETLAERAVRVGSGIEAKMTHVMALSWQERGHEAERVLAELADQTVGPLRAQIALLRALNFAVILNQTTRAQAELDAHVPADDEAARPVTSALRALIDVVRGHAQAAVDRATANLAADSDNALAQMLSIFALVNGLGELGRVGEVGAAAERGYRLADRSAEVSHLRVPLAFLHAYAYRPAGALAESDAAIARIRLDTVDVPFEGSWHVAESWHAFVAGLAMVNHGGLAEAQRLCRESLADAGSDHSGRMRKRFARLWLATVDAMAGEAADARREFTPIEQSDSDPDARGWHSERAVAEAWVCAAEGALTQAIALVRGAAAGDRVLGRPAWEVLLLQTATQFGDHTAADRLAELATEVEGPRAPVAAAHAAALAAEDGDALLDASRRYEAFGDRIAAADAAAQAVTVYRDAGLRGAAMTASAVAERLAAECGGALTPALSVVSRPQPFTARQREIISLAAQGLSNKEIAERLTMSIRSIEGHLFRASQRVGANSREQLIAILQGG</sequence>
<dbReference type="GO" id="GO:0003677">
    <property type="term" value="F:DNA binding"/>
    <property type="evidence" value="ECO:0007669"/>
    <property type="project" value="UniProtKB-KW"/>
</dbReference>
<evidence type="ECO:0000313" key="6">
    <source>
        <dbReference type="Proteomes" id="UP000182915"/>
    </source>
</evidence>
<accession>A0A1H6IK31</accession>
<keyword evidence="6" id="KW-1185">Reference proteome</keyword>
<name>A0A1H6IK31_MYCRU</name>
<evidence type="ECO:0000256" key="1">
    <source>
        <dbReference type="ARBA" id="ARBA00023015"/>
    </source>
</evidence>
<dbReference type="InterPro" id="IPR041664">
    <property type="entry name" value="AAA_16"/>
</dbReference>
<dbReference type="InterPro" id="IPR036388">
    <property type="entry name" value="WH-like_DNA-bd_sf"/>
</dbReference>
<dbReference type="STRING" id="370526.SAMN04489835_0481"/>
<keyword evidence="2" id="KW-0238">DNA-binding</keyword>
<dbReference type="GO" id="GO:0006355">
    <property type="term" value="P:regulation of DNA-templated transcription"/>
    <property type="evidence" value="ECO:0007669"/>
    <property type="project" value="InterPro"/>
</dbReference>
<dbReference type="InterPro" id="IPR016032">
    <property type="entry name" value="Sig_transdc_resp-reg_C-effctor"/>
</dbReference>
<dbReference type="PANTHER" id="PTHR44688">
    <property type="entry name" value="DNA-BINDING TRANSCRIPTIONAL ACTIVATOR DEVR_DOSR"/>
    <property type="match status" value="1"/>
</dbReference>
<organism evidence="5 6">
    <name type="scientific">Mycolicibacterium rutilum</name>
    <name type="common">Mycobacterium rutilum</name>
    <dbReference type="NCBI Taxonomy" id="370526"/>
    <lineage>
        <taxon>Bacteria</taxon>
        <taxon>Bacillati</taxon>
        <taxon>Actinomycetota</taxon>
        <taxon>Actinomycetes</taxon>
        <taxon>Mycobacteriales</taxon>
        <taxon>Mycobacteriaceae</taxon>
        <taxon>Mycolicibacterium</taxon>
    </lineage>
</organism>
<dbReference type="RefSeq" id="WP_083405807.1">
    <property type="nucleotide sequence ID" value="NZ_LT629971.1"/>
</dbReference>
<dbReference type="SUPFAM" id="SSF46894">
    <property type="entry name" value="C-terminal effector domain of the bipartite response regulators"/>
    <property type="match status" value="1"/>
</dbReference>
<feature type="domain" description="HTH luxR-type" evidence="4">
    <location>
        <begin position="811"/>
        <end position="875"/>
    </location>
</feature>
<evidence type="ECO:0000313" key="5">
    <source>
        <dbReference type="EMBL" id="SEH49326.1"/>
    </source>
</evidence>
<reference evidence="6" key="1">
    <citation type="submission" date="2016-10" db="EMBL/GenBank/DDBJ databases">
        <authorList>
            <person name="Varghese N."/>
            <person name="Submissions S."/>
        </authorList>
    </citation>
    <scope>NUCLEOTIDE SEQUENCE [LARGE SCALE GENOMIC DNA]</scope>
    <source>
        <strain evidence="6">DSM 45405</strain>
    </source>
</reference>
<dbReference type="InterPro" id="IPR027417">
    <property type="entry name" value="P-loop_NTPase"/>
</dbReference>
<keyword evidence="3" id="KW-0804">Transcription</keyword>
<dbReference type="SUPFAM" id="SSF52540">
    <property type="entry name" value="P-loop containing nucleoside triphosphate hydrolases"/>
    <property type="match status" value="1"/>
</dbReference>
<dbReference type="Proteomes" id="UP000182915">
    <property type="component" value="Chromosome I"/>
</dbReference>
<gene>
    <name evidence="5" type="ORF">SAMN04489835_0481</name>
</gene>
<dbReference type="PANTHER" id="PTHR44688:SF16">
    <property type="entry name" value="DNA-BINDING TRANSCRIPTIONAL ACTIVATOR DEVR_DOSR"/>
    <property type="match status" value="1"/>
</dbReference>
<dbReference type="PRINTS" id="PR00038">
    <property type="entry name" value="HTHLUXR"/>
</dbReference>
<dbReference type="Pfam" id="PF13191">
    <property type="entry name" value="AAA_16"/>
    <property type="match status" value="1"/>
</dbReference>
<protein>
    <submittedName>
        <fullName evidence="5">Regulatory protein, luxR family</fullName>
    </submittedName>
</protein>
<dbReference type="SMART" id="SM00421">
    <property type="entry name" value="HTH_LUXR"/>
    <property type="match status" value="1"/>
</dbReference>
<dbReference type="PROSITE" id="PS00622">
    <property type="entry name" value="HTH_LUXR_1"/>
    <property type="match status" value="1"/>
</dbReference>
<evidence type="ECO:0000256" key="2">
    <source>
        <dbReference type="ARBA" id="ARBA00023125"/>
    </source>
</evidence>
<proteinExistence type="predicted"/>
<dbReference type="Gene3D" id="3.40.50.300">
    <property type="entry name" value="P-loop containing nucleotide triphosphate hydrolases"/>
    <property type="match status" value="1"/>
</dbReference>
<dbReference type="Gene3D" id="1.10.10.10">
    <property type="entry name" value="Winged helix-like DNA-binding domain superfamily/Winged helix DNA-binding domain"/>
    <property type="match status" value="1"/>
</dbReference>